<dbReference type="HOGENOM" id="CLU_2288200_0_0_5"/>
<protein>
    <submittedName>
        <fullName evidence="1">Uncharacterized protein</fullName>
    </submittedName>
</protein>
<name>C7C989_METED</name>
<reference evidence="2" key="1">
    <citation type="journal article" date="2009" name="PLoS ONE">
        <title>Methylobacterium genome sequences: a reference blueprint to investigate microbial metabolism of C1 compounds from natural and industrial sources.</title>
        <authorList>
            <person name="Vuilleumier S."/>
            <person name="Chistoserdova L."/>
            <person name="Lee M.-C."/>
            <person name="Bringel F."/>
            <person name="Lajus A."/>
            <person name="Zhou Y."/>
            <person name="Gourion B."/>
            <person name="Barbe V."/>
            <person name="Chang J."/>
            <person name="Cruveiller S."/>
            <person name="Dossat C."/>
            <person name="Gillett W."/>
            <person name="Gruffaz C."/>
            <person name="Haugen E."/>
            <person name="Hourcade E."/>
            <person name="Levy R."/>
            <person name="Mangenot S."/>
            <person name="Muller E."/>
            <person name="Nadalig T."/>
            <person name="Pagni M."/>
            <person name="Penny C."/>
            <person name="Peyraud R."/>
            <person name="Robinson D.G."/>
            <person name="Roche D."/>
            <person name="Rouy Z."/>
            <person name="Saenampechek C."/>
            <person name="Salvignol G."/>
            <person name="Vallenet D."/>
            <person name="Wu Z."/>
            <person name="Marx C.J."/>
            <person name="Vorholt J.A."/>
            <person name="Olson M.V."/>
            <person name="Kaul R."/>
            <person name="Weissenbach J."/>
            <person name="Medigue C."/>
            <person name="Lidstrom M.E."/>
        </authorList>
    </citation>
    <scope>NUCLEOTIDE SEQUENCE [LARGE SCALE GENOMIC DNA]</scope>
    <source>
        <strain evidence="2">DSM 6343 / CIP 106787 / DM4</strain>
    </source>
</reference>
<proteinExistence type="predicted"/>
<dbReference type="Proteomes" id="UP000008070">
    <property type="component" value="Chromosome"/>
</dbReference>
<dbReference type="AlphaFoldDB" id="C7C989"/>
<sequence>MRTTHSRILNAFGGGSSVVEHVYLDDVIEAWDAAMTRAGIDPTLPASVAALRDLLDKAGILTLSTWGMVYKAEHARADLANALAAFGVDPPAESPIEAPPEDRILH</sequence>
<accession>C7C989</accession>
<dbReference type="RefSeq" id="WP_012779189.1">
    <property type="nucleotide sequence ID" value="NC_012988.1"/>
</dbReference>
<dbReference type="EMBL" id="FP103042">
    <property type="protein sequence ID" value="CAX22055.1"/>
    <property type="molecule type" value="Genomic_DNA"/>
</dbReference>
<dbReference type="GeneID" id="72987725"/>
<dbReference type="KEGG" id="mdi:METDI0394"/>
<organism evidence="1 2">
    <name type="scientific">Methylorubrum extorquens (strain DSM 6343 / CIP 106787 / DM4)</name>
    <name type="common">Methylobacterium extorquens</name>
    <dbReference type="NCBI Taxonomy" id="661410"/>
    <lineage>
        <taxon>Bacteria</taxon>
        <taxon>Pseudomonadati</taxon>
        <taxon>Pseudomonadota</taxon>
        <taxon>Alphaproteobacteria</taxon>
        <taxon>Hyphomicrobiales</taxon>
        <taxon>Methylobacteriaceae</taxon>
        <taxon>Methylorubrum</taxon>
    </lineage>
</organism>
<evidence type="ECO:0000313" key="2">
    <source>
        <dbReference type="Proteomes" id="UP000008070"/>
    </source>
</evidence>
<evidence type="ECO:0000313" key="1">
    <source>
        <dbReference type="EMBL" id="CAX22055.1"/>
    </source>
</evidence>
<gene>
    <name evidence="1" type="ORF">METD_I0394</name>
</gene>